<evidence type="ECO:0000256" key="2">
    <source>
        <dbReference type="ARBA" id="ARBA00004496"/>
    </source>
</evidence>
<evidence type="ECO:0000256" key="4">
    <source>
        <dbReference type="ARBA" id="ARBA00022490"/>
    </source>
</evidence>
<dbReference type="AlphaFoldDB" id="A0A9N9Z4Q9"/>
<accession>A0A9N9Z4Q9</accession>
<dbReference type="InterPro" id="IPR013734">
    <property type="entry name" value="TF_Nrm1/Whi5"/>
</dbReference>
<feature type="compositionally biased region" description="Basic and acidic residues" evidence="9">
    <location>
        <begin position="146"/>
        <end position="160"/>
    </location>
</feature>
<feature type="region of interest" description="Disordered" evidence="9">
    <location>
        <begin position="19"/>
        <end position="106"/>
    </location>
</feature>
<feature type="compositionally biased region" description="Acidic residues" evidence="9">
    <location>
        <begin position="198"/>
        <end position="216"/>
    </location>
</feature>
<comment type="similarity">
    <text evidence="3">Belongs to the WHI5/NRM1 family.</text>
</comment>
<gene>
    <name evidence="10" type="ORF">CSOL1703_00000989</name>
</gene>
<keyword evidence="8" id="KW-0539">Nucleus</keyword>
<dbReference type="OrthoDB" id="5345625at2759"/>
<feature type="region of interest" description="Disordered" evidence="9">
    <location>
        <begin position="135"/>
        <end position="235"/>
    </location>
</feature>
<keyword evidence="7" id="KW-0804">Transcription</keyword>
<feature type="compositionally biased region" description="Basic and acidic residues" evidence="9">
    <location>
        <begin position="37"/>
        <end position="46"/>
    </location>
</feature>
<evidence type="ECO:0000256" key="7">
    <source>
        <dbReference type="ARBA" id="ARBA00023163"/>
    </source>
</evidence>
<dbReference type="GO" id="GO:0005737">
    <property type="term" value="C:cytoplasm"/>
    <property type="evidence" value="ECO:0007669"/>
    <property type="project" value="UniProtKB-SubCell"/>
</dbReference>
<evidence type="ECO:0000256" key="3">
    <source>
        <dbReference type="ARBA" id="ARBA00006922"/>
    </source>
</evidence>
<evidence type="ECO:0000256" key="5">
    <source>
        <dbReference type="ARBA" id="ARBA00022491"/>
    </source>
</evidence>
<name>A0A9N9Z4Q9_9HYPO</name>
<protein>
    <recommendedName>
        <fullName evidence="12">Cyclin-dependent kinase</fullName>
    </recommendedName>
</protein>
<dbReference type="GO" id="GO:0005634">
    <property type="term" value="C:nucleus"/>
    <property type="evidence" value="ECO:0007669"/>
    <property type="project" value="UniProtKB-SubCell"/>
</dbReference>
<comment type="subcellular location">
    <subcellularLocation>
        <location evidence="2">Cytoplasm</location>
    </subcellularLocation>
    <subcellularLocation>
        <location evidence="1">Nucleus</location>
    </subcellularLocation>
</comment>
<sequence>METITKSPTKRRALAALDANALASPKLHQLKNTTKSPVKERKRPLDEPMAAALSPLPKKRACFEDDLSRSQSPEASSIFDTSANDSSWATEPEASPAPRVMTRQQAMEKAEILRLRLGLASYKFRTGQTSIPLANLRRMPLPPRARKAETNDAGGHEERNVSAQGGKGDARQQQPRAWGKISHGQQKMPSEQSHGAEEDSSDNDEGEEGQEGDDAVPELPRLSPSKYAMSALQSTEGSLTDLADGLLSLSRSNSDV</sequence>
<organism evidence="10 11">
    <name type="scientific">Clonostachys solani</name>
    <dbReference type="NCBI Taxonomy" id="160281"/>
    <lineage>
        <taxon>Eukaryota</taxon>
        <taxon>Fungi</taxon>
        <taxon>Dikarya</taxon>
        <taxon>Ascomycota</taxon>
        <taxon>Pezizomycotina</taxon>
        <taxon>Sordariomycetes</taxon>
        <taxon>Hypocreomycetidae</taxon>
        <taxon>Hypocreales</taxon>
        <taxon>Bionectriaceae</taxon>
        <taxon>Clonostachys</taxon>
    </lineage>
</organism>
<dbReference type="EMBL" id="CABFOC020000035">
    <property type="protein sequence ID" value="CAH0049039.1"/>
    <property type="molecule type" value="Genomic_DNA"/>
</dbReference>
<keyword evidence="4" id="KW-0963">Cytoplasm</keyword>
<proteinExistence type="inferred from homology"/>
<evidence type="ECO:0000256" key="8">
    <source>
        <dbReference type="ARBA" id="ARBA00023242"/>
    </source>
</evidence>
<keyword evidence="5" id="KW-0678">Repressor</keyword>
<evidence type="ECO:0000313" key="11">
    <source>
        <dbReference type="Proteomes" id="UP000775872"/>
    </source>
</evidence>
<reference evidence="10" key="1">
    <citation type="submission" date="2021-10" db="EMBL/GenBank/DDBJ databases">
        <authorList>
            <person name="Piombo E."/>
        </authorList>
    </citation>
    <scope>NUCLEOTIDE SEQUENCE</scope>
</reference>
<evidence type="ECO:0000256" key="6">
    <source>
        <dbReference type="ARBA" id="ARBA00023015"/>
    </source>
</evidence>
<keyword evidence="6" id="KW-0805">Transcription regulation</keyword>
<evidence type="ECO:0008006" key="12">
    <source>
        <dbReference type="Google" id="ProtNLM"/>
    </source>
</evidence>
<feature type="compositionally biased region" description="Polar residues" evidence="9">
    <location>
        <begin position="183"/>
        <end position="193"/>
    </location>
</feature>
<dbReference type="Proteomes" id="UP000775872">
    <property type="component" value="Unassembled WGS sequence"/>
</dbReference>
<comment type="caution">
    <text evidence="10">The sequence shown here is derived from an EMBL/GenBank/DDBJ whole genome shotgun (WGS) entry which is preliminary data.</text>
</comment>
<feature type="compositionally biased region" description="Polar residues" evidence="9">
    <location>
        <begin position="69"/>
        <end position="89"/>
    </location>
</feature>
<evidence type="ECO:0000256" key="1">
    <source>
        <dbReference type="ARBA" id="ARBA00004123"/>
    </source>
</evidence>
<evidence type="ECO:0000256" key="9">
    <source>
        <dbReference type="SAM" id="MobiDB-lite"/>
    </source>
</evidence>
<keyword evidence="11" id="KW-1185">Reference proteome</keyword>
<evidence type="ECO:0000313" key="10">
    <source>
        <dbReference type="EMBL" id="CAH0049039.1"/>
    </source>
</evidence>
<dbReference type="Pfam" id="PF08528">
    <property type="entry name" value="Whi5"/>
    <property type="match status" value="1"/>
</dbReference>